<protein>
    <recommendedName>
        <fullName evidence="3">histidine kinase</fullName>
        <ecNumber evidence="3">2.7.13.3</ecNumber>
    </recommendedName>
</protein>
<proteinExistence type="predicted"/>
<evidence type="ECO:0000313" key="15">
    <source>
        <dbReference type="Proteomes" id="UP000184241"/>
    </source>
</evidence>
<keyword evidence="5" id="KW-0808">Transferase</keyword>
<dbReference type="InterPro" id="IPR003594">
    <property type="entry name" value="HATPase_dom"/>
</dbReference>
<evidence type="ECO:0000256" key="10">
    <source>
        <dbReference type="ARBA" id="ARBA00023136"/>
    </source>
</evidence>
<feature type="transmembrane region" description="Helical" evidence="11">
    <location>
        <begin position="12"/>
        <end position="36"/>
    </location>
</feature>
<keyword evidence="9" id="KW-0902">Two-component regulatory system</keyword>
<organism evidence="14 15">
    <name type="scientific">Clostridium intestinale DSM 6191</name>
    <dbReference type="NCBI Taxonomy" id="1121320"/>
    <lineage>
        <taxon>Bacteria</taxon>
        <taxon>Bacillati</taxon>
        <taxon>Bacillota</taxon>
        <taxon>Clostridia</taxon>
        <taxon>Eubacteriales</taxon>
        <taxon>Clostridiaceae</taxon>
        <taxon>Clostridium</taxon>
    </lineage>
</organism>
<evidence type="ECO:0000256" key="5">
    <source>
        <dbReference type="ARBA" id="ARBA00022679"/>
    </source>
</evidence>
<gene>
    <name evidence="14" type="ORF">SAMN02745941_01630</name>
</gene>
<dbReference type="GO" id="GO:0005886">
    <property type="term" value="C:plasma membrane"/>
    <property type="evidence" value="ECO:0007669"/>
    <property type="project" value="TreeGrafter"/>
</dbReference>
<evidence type="ECO:0000256" key="7">
    <source>
        <dbReference type="ARBA" id="ARBA00022777"/>
    </source>
</evidence>
<dbReference type="Proteomes" id="UP000184241">
    <property type="component" value="Unassembled WGS sequence"/>
</dbReference>
<evidence type="ECO:0000256" key="1">
    <source>
        <dbReference type="ARBA" id="ARBA00000085"/>
    </source>
</evidence>
<dbReference type="EC" id="2.7.13.3" evidence="3"/>
<dbReference type="InterPro" id="IPR004358">
    <property type="entry name" value="Sig_transdc_His_kin-like_C"/>
</dbReference>
<dbReference type="InterPro" id="IPR005467">
    <property type="entry name" value="His_kinase_dom"/>
</dbReference>
<evidence type="ECO:0000256" key="3">
    <source>
        <dbReference type="ARBA" id="ARBA00012438"/>
    </source>
</evidence>
<dbReference type="EMBL" id="FQXU01000005">
    <property type="protein sequence ID" value="SHI03074.1"/>
    <property type="molecule type" value="Genomic_DNA"/>
</dbReference>
<dbReference type="SMART" id="SM00304">
    <property type="entry name" value="HAMP"/>
    <property type="match status" value="1"/>
</dbReference>
<dbReference type="PANTHER" id="PTHR45528:SF8">
    <property type="entry name" value="HISTIDINE KINASE"/>
    <property type="match status" value="1"/>
</dbReference>
<accession>A0A1M5XU55</accession>
<dbReference type="InterPro" id="IPR036097">
    <property type="entry name" value="HisK_dim/P_sf"/>
</dbReference>
<dbReference type="CDD" id="cd00082">
    <property type="entry name" value="HisKA"/>
    <property type="match status" value="1"/>
</dbReference>
<dbReference type="SUPFAM" id="SSF47384">
    <property type="entry name" value="Homodimeric domain of signal transducing histidine kinase"/>
    <property type="match status" value="1"/>
</dbReference>
<dbReference type="InterPro" id="IPR003661">
    <property type="entry name" value="HisK_dim/P_dom"/>
</dbReference>
<evidence type="ECO:0000256" key="11">
    <source>
        <dbReference type="SAM" id="Phobius"/>
    </source>
</evidence>
<dbReference type="PROSITE" id="PS50885">
    <property type="entry name" value="HAMP"/>
    <property type="match status" value="1"/>
</dbReference>
<dbReference type="Pfam" id="PF00512">
    <property type="entry name" value="HisKA"/>
    <property type="match status" value="1"/>
</dbReference>
<dbReference type="AlphaFoldDB" id="A0A1M5XU55"/>
<comment type="subcellular location">
    <subcellularLocation>
        <location evidence="2">Membrane</location>
        <topology evidence="2">Multi-pass membrane protein</topology>
    </subcellularLocation>
</comment>
<dbReference type="RefSeq" id="WP_083553451.1">
    <property type="nucleotide sequence ID" value="NZ_FQXU01000005.1"/>
</dbReference>
<evidence type="ECO:0000256" key="8">
    <source>
        <dbReference type="ARBA" id="ARBA00022989"/>
    </source>
</evidence>
<evidence type="ECO:0000256" key="2">
    <source>
        <dbReference type="ARBA" id="ARBA00004141"/>
    </source>
</evidence>
<keyword evidence="7 14" id="KW-0418">Kinase</keyword>
<evidence type="ECO:0000256" key="9">
    <source>
        <dbReference type="ARBA" id="ARBA00023012"/>
    </source>
</evidence>
<keyword evidence="10 11" id="KW-0472">Membrane</keyword>
<dbReference type="PROSITE" id="PS50109">
    <property type="entry name" value="HIS_KIN"/>
    <property type="match status" value="1"/>
</dbReference>
<keyword evidence="6 11" id="KW-0812">Transmembrane</keyword>
<name>A0A1M5XU55_9CLOT</name>
<keyword evidence="8 11" id="KW-1133">Transmembrane helix</keyword>
<sequence length="475" mass="54943">MIKYLSIKKQFVLCFILIISVSLMLSIITYGGYFIAMNNNLILPSNYYEKMVPGIIDYIESQGTSVLNKANQQELETVIPKNGIEYIVLDNEYKSIYGDIEKISPNEKKSLEENESRYIHGQNISVFEFIKKDGEIKGVVLIRYSLKATAKNEKWNFLVPSDGFLLFSPFIYISICTWIFVRRFSRNINKPIDDLINAAKKIKNKDLDFHMEYEADNELGELTKAFEAMRDELQISLNTQWLIEQERSDMIAAIGHDLRTPLTVIKGHIEVLQESNLDNKERLHKYIDTIGNNTNRAIKLIEDMNIISKLERIDFKLSPKEVHLENFVEEIKSNYEVMCKKKSIKFSVDYMDFNEEKSNVKIDVYRIGQVLDNIISNSNRFTPKGGFIKLKITNYIDELHFKIEDSGIGFSSKDKKRIFEKFYQGDESRSKEKGHFGLGMNIAKIIVEKHGGEIKVKNNDDGGACVEFYIKTQLL</sequence>
<evidence type="ECO:0000256" key="4">
    <source>
        <dbReference type="ARBA" id="ARBA00022553"/>
    </source>
</evidence>
<feature type="domain" description="HAMP" evidence="13">
    <location>
        <begin position="186"/>
        <end position="238"/>
    </location>
</feature>
<evidence type="ECO:0000313" key="14">
    <source>
        <dbReference type="EMBL" id="SHI03074.1"/>
    </source>
</evidence>
<dbReference type="GO" id="GO:0000155">
    <property type="term" value="F:phosphorelay sensor kinase activity"/>
    <property type="evidence" value="ECO:0007669"/>
    <property type="project" value="InterPro"/>
</dbReference>
<dbReference type="InterPro" id="IPR036890">
    <property type="entry name" value="HATPase_C_sf"/>
</dbReference>
<dbReference type="SUPFAM" id="SSF158472">
    <property type="entry name" value="HAMP domain-like"/>
    <property type="match status" value="1"/>
</dbReference>
<evidence type="ECO:0000259" key="12">
    <source>
        <dbReference type="PROSITE" id="PS50109"/>
    </source>
</evidence>
<dbReference type="Gene3D" id="3.30.565.10">
    <property type="entry name" value="Histidine kinase-like ATPase, C-terminal domain"/>
    <property type="match status" value="1"/>
</dbReference>
<dbReference type="SUPFAM" id="SSF55874">
    <property type="entry name" value="ATPase domain of HSP90 chaperone/DNA topoisomerase II/histidine kinase"/>
    <property type="match status" value="1"/>
</dbReference>
<dbReference type="Gene3D" id="6.10.340.10">
    <property type="match status" value="1"/>
</dbReference>
<dbReference type="Gene3D" id="1.10.287.130">
    <property type="match status" value="1"/>
</dbReference>
<dbReference type="Pfam" id="PF02518">
    <property type="entry name" value="HATPase_c"/>
    <property type="match status" value="1"/>
</dbReference>
<dbReference type="SMART" id="SM00388">
    <property type="entry name" value="HisKA"/>
    <property type="match status" value="1"/>
</dbReference>
<dbReference type="InterPro" id="IPR003660">
    <property type="entry name" value="HAMP_dom"/>
</dbReference>
<dbReference type="Pfam" id="PF00672">
    <property type="entry name" value="HAMP"/>
    <property type="match status" value="1"/>
</dbReference>
<evidence type="ECO:0000259" key="13">
    <source>
        <dbReference type="PROSITE" id="PS50885"/>
    </source>
</evidence>
<reference evidence="14 15" key="1">
    <citation type="submission" date="2016-11" db="EMBL/GenBank/DDBJ databases">
        <authorList>
            <person name="Jaros S."/>
            <person name="Januszkiewicz K."/>
            <person name="Wedrychowicz H."/>
        </authorList>
    </citation>
    <scope>NUCLEOTIDE SEQUENCE [LARGE SCALE GENOMIC DNA]</scope>
    <source>
        <strain evidence="14 15">DSM 6191</strain>
    </source>
</reference>
<keyword evidence="4" id="KW-0597">Phosphoprotein</keyword>
<dbReference type="FunFam" id="3.30.565.10:FF:000006">
    <property type="entry name" value="Sensor histidine kinase WalK"/>
    <property type="match status" value="1"/>
</dbReference>
<dbReference type="CDD" id="cd06225">
    <property type="entry name" value="HAMP"/>
    <property type="match status" value="1"/>
</dbReference>
<dbReference type="SMART" id="SM00387">
    <property type="entry name" value="HATPase_c"/>
    <property type="match status" value="1"/>
</dbReference>
<dbReference type="PANTHER" id="PTHR45528">
    <property type="entry name" value="SENSOR HISTIDINE KINASE CPXA"/>
    <property type="match status" value="1"/>
</dbReference>
<dbReference type="PRINTS" id="PR00344">
    <property type="entry name" value="BCTRLSENSOR"/>
</dbReference>
<dbReference type="InterPro" id="IPR050398">
    <property type="entry name" value="HssS/ArlS-like"/>
</dbReference>
<comment type="catalytic activity">
    <reaction evidence="1">
        <text>ATP + protein L-histidine = ADP + protein N-phospho-L-histidine.</text>
        <dbReference type="EC" id="2.7.13.3"/>
    </reaction>
</comment>
<feature type="domain" description="Histidine kinase" evidence="12">
    <location>
        <begin position="253"/>
        <end position="474"/>
    </location>
</feature>
<evidence type="ECO:0000256" key="6">
    <source>
        <dbReference type="ARBA" id="ARBA00022692"/>
    </source>
</evidence>